<protein>
    <recommendedName>
        <fullName evidence="5">Secreted protein</fullName>
    </recommendedName>
</protein>
<dbReference type="EMBL" id="JAHRHJ020000011">
    <property type="protein sequence ID" value="KAH9295621.1"/>
    <property type="molecule type" value="Genomic_DNA"/>
</dbReference>
<sequence>MARFLLFVVAAYGLWCATESAKLCVMGAECGHSVAGLCEEHASTNQIPKEIEGRRITEILPSGEEGREIMYFRLDYADPQPNKNTHPGNSAPHAPPIKHF</sequence>
<comment type="caution">
    <text evidence="3">The sequence shown here is derived from an EMBL/GenBank/DDBJ whole genome shotgun (WGS) entry which is preliminary data.</text>
</comment>
<gene>
    <name evidence="3" type="ORF">KI387_039209</name>
</gene>
<feature type="region of interest" description="Disordered" evidence="1">
    <location>
        <begin position="77"/>
        <end position="100"/>
    </location>
</feature>
<reference evidence="3 4" key="1">
    <citation type="journal article" date="2021" name="Nat. Plants">
        <title>The Taxus genome provides insights into paclitaxel biosynthesis.</title>
        <authorList>
            <person name="Xiong X."/>
            <person name="Gou J."/>
            <person name="Liao Q."/>
            <person name="Li Y."/>
            <person name="Zhou Q."/>
            <person name="Bi G."/>
            <person name="Li C."/>
            <person name="Du R."/>
            <person name="Wang X."/>
            <person name="Sun T."/>
            <person name="Guo L."/>
            <person name="Liang H."/>
            <person name="Lu P."/>
            <person name="Wu Y."/>
            <person name="Zhang Z."/>
            <person name="Ro D.K."/>
            <person name="Shang Y."/>
            <person name="Huang S."/>
            <person name="Yan J."/>
        </authorList>
    </citation>
    <scope>NUCLEOTIDE SEQUENCE [LARGE SCALE GENOMIC DNA]</scope>
    <source>
        <strain evidence="3">Ta-2019</strain>
    </source>
</reference>
<accession>A0AA38CAE4</accession>
<evidence type="ECO:0000256" key="1">
    <source>
        <dbReference type="SAM" id="MobiDB-lite"/>
    </source>
</evidence>
<dbReference type="AlphaFoldDB" id="A0AA38CAE4"/>
<evidence type="ECO:0000313" key="4">
    <source>
        <dbReference type="Proteomes" id="UP000824469"/>
    </source>
</evidence>
<dbReference type="Proteomes" id="UP000824469">
    <property type="component" value="Unassembled WGS sequence"/>
</dbReference>
<evidence type="ECO:0008006" key="5">
    <source>
        <dbReference type="Google" id="ProtNLM"/>
    </source>
</evidence>
<evidence type="ECO:0000313" key="3">
    <source>
        <dbReference type="EMBL" id="KAH9295621.1"/>
    </source>
</evidence>
<feature type="chain" id="PRO_5041470022" description="Secreted protein" evidence="2">
    <location>
        <begin position="21"/>
        <end position="100"/>
    </location>
</feature>
<proteinExistence type="predicted"/>
<feature type="signal peptide" evidence="2">
    <location>
        <begin position="1"/>
        <end position="20"/>
    </location>
</feature>
<keyword evidence="2" id="KW-0732">Signal</keyword>
<name>A0AA38CAE4_TAXCH</name>
<organism evidence="3 4">
    <name type="scientific">Taxus chinensis</name>
    <name type="common">Chinese yew</name>
    <name type="synonym">Taxus wallichiana var. chinensis</name>
    <dbReference type="NCBI Taxonomy" id="29808"/>
    <lineage>
        <taxon>Eukaryota</taxon>
        <taxon>Viridiplantae</taxon>
        <taxon>Streptophyta</taxon>
        <taxon>Embryophyta</taxon>
        <taxon>Tracheophyta</taxon>
        <taxon>Spermatophyta</taxon>
        <taxon>Pinopsida</taxon>
        <taxon>Pinidae</taxon>
        <taxon>Conifers II</taxon>
        <taxon>Cupressales</taxon>
        <taxon>Taxaceae</taxon>
        <taxon>Taxus</taxon>
    </lineage>
</organism>
<evidence type="ECO:0000256" key="2">
    <source>
        <dbReference type="SAM" id="SignalP"/>
    </source>
</evidence>
<keyword evidence="4" id="KW-1185">Reference proteome</keyword>